<organism evidence="1">
    <name type="scientific">Anguilla anguilla</name>
    <name type="common">European freshwater eel</name>
    <name type="synonym">Muraena anguilla</name>
    <dbReference type="NCBI Taxonomy" id="7936"/>
    <lineage>
        <taxon>Eukaryota</taxon>
        <taxon>Metazoa</taxon>
        <taxon>Chordata</taxon>
        <taxon>Craniata</taxon>
        <taxon>Vertebrata</taxon>
        <taxon>Euteleostomi</taxon>
        <taxon>Actinopterygii</taxon>
        <taxon>Neopterygii</taxon>
        <taxon>Teleostei</taxon>
        <taxon>Anguilliformes</taxon>
        <taxon>Anguillidae</taxon>
        <taxon>Anguilla</taxon>
    </lineage>
</organism>
<sequence>MTTSIREQKTNENIRKSQRCTVLDPVQILAS</sequence>
<protein>
    <submittedName>
        <fullName evidence="1">Uncharacterized protein</fullName>
    </submittedName>
</protein>
<name>A0A0E9V8Y3_ANGAN</name>
<dbReference type="AlphaFoldDB" id="A0A0E9V8Y3"/>
<accession>A0A0E9V8Y3</accession>
<evidence type="ECO:0000313" key="1">
    <source>
        <dbReference type="EMBL" id="JAH73693.1"/>
    </source>
</evidence>
<proteinExistence type="predicted"/>
<reference evidence="1" key="1">
    <citation type="submission" date="2014-11" db="EMBL/GenBank/DDBJ databases">
        <authorList>
            <person name="Amaro Gonzalez C."/>
        </authorList>
    </citation>
    <scope>NUCLEOTIDE SEQUENCE</scope>
</reference>
<reference evidence="1" key="2">
    <citation type="journal article" date="2015" name="Fish Shellfish Immunol.">
        <title>Early steps in the European eel (Anguilla anguilla)-Vibrio vulnificus interaction in the gills: Role of the RtxA13 toxin.</title>
        <authorList>
            <person name="Callol A."/>
            <person name="Pajuelo D."/>
            <person name="Ebbesson L."/>
            <person name="Teles M."/>
            <person name="MacKenzie S."/>
            <person name="Amaro C."/>
        </authorList>
    </citation>
    <scope>NUCLEOTIDE SEQUENCE</scope>
</reference>
<dbReference type="EMBL" id="GBXM01034884">
    <property type="protein sequence ID" value="JAH73693.1"/>
    <property type="molecule type" value="Transcribed_RNA"/>
</dbReference>